<dbReference type="InterPro" id="IPR003653">
    <property type="entry name" value="Peptidase_C48_C"/>
</dbReference>
<sequence length="1163" mass="133045">MYNSIKLIIISTFSYEKISKWESNLLPCRYFKKDKEYIHKHVDCHVALLKTKGVATLIPSKITGPECEEWQIVCRKIDDHALTMVDLVEEPHSPKRAPTSSFSYTSSWRTRFQRAFTLEEIEEITNGFNNVIIKDHHRTLYGGVFKESHVIVLCFPADDQAAFLLKIASRVRHRNILNLIGYCCIDDSVFFICDCPQGSLESCLLCDKAATNLLWETRWAIALEIGAGIQYLHEEFVDGSIVNLSICSSHVGLAGNSCATLCIYETTLKQLKLDDDPINKLQSVNSSDMNIVLNEHLRTDIKDYGVLLLELISGQSRRLFEKDGQCLTDWALPLLEKNLLRPLLDPRLTEPSNPQVGYMARAALACLKNDPSHCLKISKDRSISFHVKTAMILVRHDGPIKDMDRSWLVQNIKVNKARSTTIQMDRNNWMYKIGHTNPLFVIGLQSFLKTAKDNCLKKGNESIPCPCMECKNFTEFKEIKEIEYHLFKNGFMFNYTCWSKHGESFASRSRTSINIDSNNVENDDSYISDDDNDNLNVDNDSLNDMHNDLETNIGDNDQEELQHMSLLIRPFAAELITLRWNQLISSYPELADIQDERSKRYAVSRARLNRITNLYELDANLQSNGVLTGILKELHSKEKEMRASGSYYESAKDVVTEVVGKGRHHGGRTRLVSNVIGATQGLFSRKKRKSNKDQRLQEEIKVVQQNHYHADTEAEASLEIKSIIGCELTWPFDDSCLDLVLARGRVYPTSQRILHGRPISDGFVKVQVDFVNENCTRFPILPQTRTDEVNEMADTQGQFIQWPRKVIKLLNTESLQESIALNQQAPQHSGEYRPLMCDEGYTRNQGEGNVDLSFLGLLNGELLIQSAHTEDVIDNQTSGIKDVPHPQTTHTEDVSDPQTNHAKNIPAPKPTEILPDPKKIAPILTLAKSRPQKIYRLAEKLAHVYAQTNTINFTSPHGMYMVDYHENVDVESMMQLCVNGWVDVGVLHLYTMYLYAFGGFKGFHKTTYFNPRVVELGVCNTDPNFVINYIKAVMEHHKDKQYFMAPYLSGSHWSLIMIHRNPKDNKFYGSIIDSINKGKDAQCYPIVDIFKKAIGKSISWHMVNCYQQSETWECGYYIMKAMYDFVICCKEHLMMHNNRPLLKDEIDEFIEHTLENFMIIFGQ</sequence>
<dbReference type="Pfam" id="PF02902">
    <property type="entry name" value="Peptidase_C48"/>
    <property type="match status" value="1"/>
</dbReference>
<accession>A0A5N6N176</accession>
<dbReference type="GO" id="GO:0006508">
    <property type="term" value="P:proteolysis"/>
    <property type="evidence" value="ECO:0007669"/>
    <property type="project" value="UniProtKB-KW"/>
</dbReference>
<organism evidence="6 7">
    <name type="scientific">Mikania micrantha</name>
    <name type="common">bitter vine</name>
    <dbReference type="NCBI Taxonomy" id="192012"/>
    <lineage>
        <taxon>Eukaryota</taxon>
        <taxon>Viridiplantae</taxon>
        <taxon>Streptophyta</taxon>
        <taxon>Embryophyta</taxon>
        <taxon>Tracheophyta</taxon>
        <taxon>Spermatophyta</taxon>
        <taxon>Magnoliopsida</taxon>
        <taxon>eudicotyledons</taxon>
        <taxon>Gunneridae</taxon>
        <taxon>Pentapetalae</taxon>
        <taxon>asterids</taxon>
        <taxon>campanulids</taxon>
        <taxon>Asterales</taxon>
        <taxon>Asteraceae</taxon>
        <taxon>Asteroideae</taxon>
        <taxon>Heliantheae alliance</taxon>
        <taxon>Eupatorieae</taxon>
        <taxon>Mikania</taxon>
    </lineage>
</organism>
<protein>
    <recommendedName>
        <fullName evidence="5">Ubiquitin-like protease family profile domain-containing protein</fullName>
    </recommendedName>
</protein>
<dbReference type="PANTHER" id="PTHR33018:SF35">
    <property type="entry name" value="ULP1 PROTEASE FAMILY CATALYTIC DOMAIN, PAPAIN-LIKE CYSTEINE PEPTIDASE SUPERFAMILY"/>
    <property type="match status" value="1"/>
</dbReference>
<gene>
    <name evidence="6" type="ORF">E3N88_28026</name>
</gene>
<keyword evidence="3" id="KW-0378">Hydrolase</keyword>
<reference evidence="6 7" key="1">
    <citation type="submission" date="2019-05" db="EMBL/GenBank/DDBJ databases">
        <title>Mikania micrantha, genome provides insights into the molecular mechanism of rapid growth.</title>
        <authorList>
            <person name="Liu B."/>
        </authorList>
    </citation>
    <scope>NUCLEOTIDE SEQUENCE [LARGE SCALE GENOMIC DNA]</scope>
    <source>
        <strain evidence="6">NLD-2019</strain>
        <tissue evidence="6">Leaf</tissue>
    </source>
</reference>
<dbReference type="Gene3D" id="1.10.510.10">
    <property type="entry name" value="Transferase(Phosphotransferase) domain 1"/>
    <property type="match status" value="1"/>
</dbReference>
<dbReference type="Pfam" id="PF26133">
    <property type="entry name" value="DUF8039"/>
    <property type="match status" value="1"/>
</dbReference>
<evidence type="ECO:0000256" key="2">
    <source>
        <dbReference type="ARBA" id="ARBA00022670"/>
    </source>
</evidence>
<dbReference type="EMBL" id="SZYD01000014">
    <property type="protein sequence ID" value="KAD4179435.1"/>
    <property type="molecule type" value="Genomic_DNA"/>
</dbReference>
<dbReference type="OrthoDB" id="1917297at2759"/>
<comment type="caution">
    <text evidence="6">The sequence shown here is derived from an EMBL/GenBank/DDBJ whole genome shotgun (WGS) entry which is preliminary data.</text>
</comment>
<evidence type="ECO:0000259" key="5">
    <source>
        <dbReference type="PROSITE" id="PS50600"/>
    </source>
</evidence>
<evidence type="ECO:0000313" key="6">
    <source>
        <dbReference type="EMBL" id="KAD4179435.1"/>
    </source>
</evidence>
<dbReference type="Proteomes" id="UP000326396">
    <property type="component" value="Linkage Group LG4"/>
</dbReference>
<dbReference type="AlphaFoldDB" id="A0A5N6N176"/>
<feature type="region of interest" description="Disordered" evidence="4">
    <location>
        <begin position="878"/>
        <end position="912"/>
    </location>
</feature>
<evidence type="ECO:0000256" key="4">
    <source>
        <dbReference type="SAM" id="MobiDB-lite"/>
    </source>
</evidence>
<evidence type="ECO:0000313" key="7">
    <source>
        <dbReference type="Proteomes" id="UP000326396"/>
    </source>
</evidence>
<dbReference type="InterPro" id="IPR058352">
    <property type="entry name" value="DUF8039"/>
</dbReference>
<comment type="similarity">
    <text evidence="1">Belongs to the peptidase C48 family.</text>
</comment>
<keyword evidence="2" id="KW-0645">Protease</keyword>
<dbReference type="InterPro" id="IPR038765">
    <property type="entry name" value="Papain-like_cys_pep_sf"/>
</dbReference>
<name>A0A5N6N176_9ASTR</name>
<dbReference type="Gene3D" id="3.30.200.20">
    <property type="entry name" value="Phosphorylase Kinase, domain 1"/>
    <property type="match status" value="1"/>
</dbReference>
<evidence type="ECO:0000256" key="1">
    <source>
        <dbReference type="ARBA" id="ARBA00005234"/>
    </source>
</evidence>
<keyword evidence="7" id="KW-1185">Reference proteome</keyword>
<dbReference type="InterPro" id="IPR029480">
    <property type="entry name" value="Transpos_assoc"/>
</dbReference>
<feature type="domain" description="Ubiquitin-like protease family profile" evidence="5">
    <location>
        <begin position="966"/>
        <end position="1125"/>
    </location>
</feature>
<dbReference type="Pfam" id="PF13963">
    <property type="entry name" value="Transpos_assoc"/>
    <property type="match status" value="1"/>
</dbReference>
<dbReference type="PROSITE" id="PS50600">
    <property type="entry name" value="ULP_PROTEASE"/>
    <property type="match status" value="1"/>
</dbReference>
<dbReference type="Gene3D" id="3.40.395.10">
    <property type="entry name" value="Adenoviral Proteinase, Chain A"/>
    <property type="match status" value="1"/>
</dbReference>
<dbReference type="PANTHER" id="PTHR33018">
    <property type="entry name" value="OS10G0338966 PROTEIN-RELATED"/>
    <property type="match status" value="1"/>
</dbReference>
<proteinExistence type="inferred from homology"/>
<dbReference type="InterPro" id="IPR011009">
    <property type="entry name" value="Kinase-like_dom_sf"/>
</dbReference>
<evidence type="ECO:0000256" key="3">
    <source>
        <dbReference type="ARBA" id="ARBA00022801"/>
    </source>
</evidence>
<dbReference type="SUPFAM" id="SSF56112">
    <property type="entry name" value="Protein kinase-like (PK-like)"/>
    <property type="match status" value="1"/>
</dbReference>
<dbReference type="SUPFAM" id="SSF54001">
    <property type="entry name" value="Cysteine proteinases"/>
    <property type="match status" value="1"/>
</dbReference>
<dbReference type="GO" id="GO:0008234">
    <property type="term" value="F:cysteine-type peptidase activity"/>
    <property type="evidence" value="ECO:0007669"/>
    <property type="project" value="InterPro"/>
</dbReference>